<keyword evidence="3" id="KW-1185">Reference proteome</keyword>
<feature type="transmembrane region" description="Helical" evidence="1">
    <location>
        <begin position="154"/>
        <end position="173"/>
    </location>
</feature>
<keyword evidence="1" id="KW-0472">Membrane</keyword>
<keyword evidence="1" id="KW-1133">Transmembrane helix</keyword>
<evidence type="ECO:0000313" key="2">
    <source>
        <dbReference type="EMBL" id="GIH10850.1"/>
    </source>
</evidence>
<evidence type="ECO:0000313" key="3">
    <source>
        <dbReference type="Proteomes" id="UP000612899"/>
    </source>
</evidence>
<name>A0A8J3QJF2_9ACTN</name>
<dbReference type="AlphaFoldDB" id="A0A8J3QJF2"/>
<feature type="transmembrane region" description="Helical" evidence="1">
    <location>
        <begin position="124"/>
        <end position="142"/>
    </location>
</feature>
<protein>
    <submittedName>
        <fullName evidence="2">Uncharacterized protein</fullName>
    </submittedName>
</protein>
<evidence type="ECO:0000256" key="1">
    <source>
        <dbReference type="SAM" id="Phobius"/>
    </source>
</evidence>
<sequence length="344" mass="36011">MVSAGERVLGWAVRLLPERRRGWGLAMRAELAQLESRGERRSFVLGCVMAVLRHPTVWLGLRYPVLLAATLTAGVLWSAQIAYAPLRTAVFAMLAVLIGLLAIGRWKGFLGPVRADRPARGIRAIGVALVAVLAIRTIGQFVRAVSSFDESAGTAAPIYTTIFGCYLCAFLAVTAQRSAAQSQNLATAGRAAAIAVAGWTVISLLWPPLPTTGAFALLAVSAAIFIAIGRAAGGGGQRVLAALTAGTLASLVIFTLVTVVLLRIPRWVPDIGGWALPASLTAAQRLQENQAYAVDPYIPVLMIGAILAAVLAVASMVLRRRAGSALAGQRDGHPQAGVGVIELD</sequence>
<feature type="transmembrane region" description="Helical" evidence="1">
    <location>
        <begin position="239"/>
        <end position="264"/>
    </location>
</feature>
<dbReference type="Proteomes" id="UP000612899">
    <property type="component" value="Unassembled WGS sequence"/>
</dbReference>
<feature type="transmembrane region" description="Helical" evidence="1">
    <location>
        <begin position="297"/>
        <end position="318"/>
    </location>
</feature>
<proteinExistence type="predicted"/>
<gene>
    <name evidence="2" type="ORF">Rhe02_89170</name>
</gene>
<feature type="transmembrane region" description="Helical" evidence="1">
    <location>
        <begin position="81"/>
        <end position="103"/>
    </location>
</feature>
<feature type="transmembrane region" description="Helical" evidence="1">
    <location>
        <begin position="212"/>
        <end position="232"/>
    </location>
</feature>
<keyword evidence="1" id="KW-0812">Transmembrane</keyword>
<organism evidence="2 3">
    <name type="scientific">Rhizocola hellebori</name>
    <dbReference type="NCBI Taxonomy" id="1392758"/>
    <lineage>
        <taxon>Bacteria</taxon>
        <taxon>Bacillati</taxon>
        <taxon>Actinomycetota</taxon>
        <taxon>Actinomycetes</taxon>
        <taxon>Micromonosporales</taxon>
        <taxon>Micromonosporaceae</taxon>
        <taxon>Rhizocola</taxon>
    </lineage>
</organism>
<feature type="transmembrane region" description="Helical" evidence="1">
    <location>
        <begin position="185"/>
        <end position="206"/>
    </location>
</feature>
<reference evidence="2" key="1">
    <citation type="submission" date="2021-01" db="EMBL/GenBank/DDBJ databases">
        <title>Whole genome shotgun sequence of Rhizocola hellebori NBRC 109834.</title>
        <authorList>
            <person name="Komaki H."/>
            <person name="Tamura T."/>
        </authorList>
    </citation>
    <scope>NUCLEOTIDE SEQUENCE</scope>
    <source>
        <strain evidence="2">NBRC 109834</strain>
    </source>
</reference>
<comment type="caution">
    <text evidence="2">The sequence shown here is derived from an EMBL/GenBank/DDBJ whole genome shotgun (WGS) entry which is preliminary data.</text>
</comment>
<dbReference type="EMBL" id="BONY01000109">
    <property type="protein sequence ID" value="GIH10850.1"/>
    <property type="molecule type" value="Genomic_DNA"/>
</dbReference>
<accession>A0A8J3QJF2</accession>